<dbReference type="EMBL" id="JAODUP010000055">
    <property type="protein sequence ID" value="KAK2165049.1"/>
    <property type="molecule type" value="Genomic_DNA"/>
</dbReference>
<feature type="compositionally biased region" description="Acidic residues" evidence="1">
    <location>
        <begin position="47"/>
        <end position="75"/>
    </location>
</feature>
<feature type="compositionally biased region" description="Acidic residues" evidence="1">
    <location>
        <begin position="121"/>
        <end position="130"/>
    </location>
</feature>
<reference evidence="3" key="1">
    <citation type="journal article" date="2023" name="Mol. Biol. Evol.">
        <title>Third-Generation Sequencing Reveals the Adaptive Role of the Epigenome in Three Deep-Sea Polychaetes.</title>
        <authorList>
            <person name="Perez M."/>
            <person name="Aroh O."/>
            <person name="Sun Y."/>
            <person name="Lan Y."/>
            <person name="Juniper S.K."/>
            <person name="Young C.R."/>
            <person name="Angers B."/>
            <person name="Qian P.Y."/>
        </authorList>
    </citation>
    <scope>NUCLEOTIDE SEQUENCE</scope>
    <source>
        <strain evidence="3">P08H-3</strain>
    </source>
</reference>
<feature type="compositionally biased region" description="Basic and acidic residues" evidence="1">
    <location>
        <begin position="131"/>
        <end position="141"/>
    </location>
</feature>
<feature type="compositionally biased region" description="Basic and acidic residues" evidence="1">
    <location>
        <begin position="148"/>
        <end position="158"/>
    </location>
</feature>
<dbReference type="GO" id="GO:0008023">
    <property type="term" value="C:transcription elongation factor complex"/>
    <property type="evidence" value="ECO:0007669"/>
    <property type="project" value="TreeGrafter"/>
</dbReference>
<protein>
    <recommendedName>
        <fullName evidence="2">Helix-turn-helix DNA-binding domain-containing protein</fullName>
    </recommendedName>
</protein>
<feature type="region of interest" description="Disordered" evidence="1">
    <location>
        <begin position="1"/>
        <end position="184"/>
    </location>
</feature>
<dbReference type="PANTHER" id="PTHR10145">
    <property type="entry name" value="TRANSCRIPTION ELONGATION FACTOR SPT6"/>
    <property type="match status" value="1"/>
</dbReference>
<dbReference type="FunFam" id="1.10.10.650:FF:000002">
    <property type="entry name" value="Transcription elongation factor spt6"/>
    <property type="match status" value="1"/>
</dbReference>
<feature type="compositionally biased region" description="Acidic residues" evidence="1">
    <location>
        <begin position="166"/>
        <end position="184"/>
    </location>
</feature>
<dbReference type="Pfam" id="PF14641">
    <property type="entry name" value="HTH_44"/>
    <property type="match status" value="1"/>
</dbReference>
<evidence type="ECO:0000256" key="1">
    <source>
        <dbReference type="SAM" id="MobiDB-lite"/>
    </source>
</evidence>
<evidence type="ECO:0000313" key="3">
    <source>
        <dbReference type="EMBL" id="KAK2165049.1"/>
    </source>
</evidence>
<dbReference type="GO" id="GO:0034728">
    <property type="term" value="P:nucleosome organization"/>
    <property type="evidence" value="ECO:0007669"/>
    <property type="project" value="TreeGrafter"/>
</dbReference>
<dbReference type="GO" id="GO:0031491">
    <property type="term" value="F:nucleosome binding"/>
    <property type="evidence" value="ECO:0007669"/>
    <property type="project" value="TreeGrafter"/>
</dbReference>
<sequence length="430" mass="50769">MSDFFEHEAEEGSTEESDASAVDDAGGSPKRKKKEKKKKTARRVVDSDDEEEGEDLDQDLEGLIDDNPVEEDGEDEVGKDSEESELDDELEDDEIDLLEENLGIKIDRSKKRKRIRTQISSDEESEAEGEDREKIARHIFVDDDDEVASDREQAREEVDQVSQDLENIDEQEEGDESDYDDFIVDDEGQPISKMKKKKLVHNDVQLQEAQDIFGVDFDFDDFEQYDEDYEEDEEEEEDEYEDEEDVDGEVRPKQKKTPKRKQRGKSIYQLIEPSELERGFHTDVDQEIRTADMPERFQLRSIPVCPTEEGELDEEAEWIYKFAFATSPVSQQDLADQNEGMTFRDGRFQSKSENYVMKIKKALNFMRNQQFEVPFIAFYRKEYVETELNINNLWKVYHWDEKWMQLRSRKQNLIRLFEKMQVYQFEANRS</sequence>
<dbReference type="SUPFAM" id="SSF158832">
    <property type="entry name" value="Tex N-terminal region-like"/>
    <property type="match status" value="1"/>
</dbReference>
<dbReference type="AlphaFoldDB" id="A0AAD9K525"/>
<feature type="region of interest" description="Disordered" evidence="1">
    <location>
        <begin position="215"/>
        <end position="266"/>
    </location>
</feature>
<evidence type="ECO:0000313" key="4">
    <source>
        <dbReference type="Proteomes" id="UP001208570"/>
    </source>
</evidence>
<feature type="compositionally biased region" description="Basic residues" evidence="1">
    <location>
        <begin position="29"/>
        <end position="42"/>
    </location>
</feature>
<feature type="domain" description="Helix-turn-helix DNA-binding" evidence="2">
    <location>
        <begin position="307"/>
        <end position="422"/>
    </location>
</feature>
<accession>A0AAD9K525</accession>
<dbReference type="PANTHER" id="PTHR10145:SF6">
    <property type="entry name" value="TRANSCRIPTION ELONGATION FACTOR SPT6"/>
    <property type="match status" value="1"/>
</dbReference>
<evidence type="ECO:0000259" key="2">
    <source>
        <dbReference type="Pfam" id="PF14641"/>
    </source>
</evidence>
<feature type="compositionally biased region" description="Acidic residues" evidence="1">
    <location>
        <begin position="8"/>
        <end position="18"/>
    </location>
</feature>
<dbReference type="Proteomes" id="UP001208570">
    <property type="component" value="Unassembled WGS sequence"/>
</dbReference>
<comment type="caution">
    <text evidence="3">The sequence shown here is derived from an EMBL/GenBank/DDBJ whole genome shotgun (WGS) entry which is preliminary data.</text>
</comment>
<dbReference type="GO" id="GO:0140673">
    <property type="term" value="P:transcription elongation-coupled chromatin remodeling"/>
    <property type="evidence" value="ECO:0007669"/>
    <property type="project" value="InterPro"/>
</dbReference>
<feature type="compositionally biased region" description="Acidic residues" evidence="1">
    <location>
        <begin position="82"/>
        <end position="99"/>
    </location>
</feature>
<name>A0AAD9K525_9ANNE</name>
<dbReference type="InterPro" id="IPR017072">
    <property type="entry name" value="TF_Spt6"/>
</dbReference>
<dbReference type="InterPro" id="IPR023319">
    <property type="entry name" value="Tex-like_HTH_dom_sf"/>
</dbReference>
<feature type="compositionally biased region" description="Acidic residues" evidence="1">
    <location>
        <begin position="217"/>
        <end position="247"/>
    </location>
</feature>
<gene>
    <name evidence="3" type="ORF">LSH36_55g00040</name>
</gene>
<dbReference type="InterPro" id="IPR028088">
    <property type="entry name" value="Spt6_HTH_DNA-bd_dom"/>
</dbReference>
<dbReference type="GO" id="GO:0042393">
    <property type="term" value="F:histone binding"/>
    <property type="evidence" value="ECO:0007669"/>
    <property type="project" value="TreeGrafter"/>
</dbReference>
<organism evidence="3 4">
    <name type="scientific">Paralvinella palmiformis</name>
    <dbReference type="NCBI Taxonomy" id="53620"/>
    <lineage>
        <taxon>Eukaryota</taxon>
        <taxon>Metazoa</taxon>
        <taxon>Spiralia</taxon>
        <taxon>Lophotrochozoa</taxon>
        <taxon>Annelida</taxon>
        <taxon>Polychaeta</taxon>
        <taxon>Sedentaria</taxon>
        <taxon>Canalipalpata</taxon>
        <taxon>Terebellida</taxon>
        <taxon>Terebelliformia</taxon>
        <taxon>Alvinellidae</taxon>
        <taxon>Paralvinella</taxon>
    </lineage>
</organism>
<feature type="compositionally biased region" description="Basic residues" evidence="1">
    <location>
        <begin position="253"/>
        <end position="264"/>
    </location>
</feature>
<dbReference type="Gene3D" id="1.10.10.650">
    <property type="entry name" value="RuvA domain 2-like"/>
    <property type="match status" value="1"/>
</dbReference>
<dbReference type="GO" id="GO:0003677">
    <property type="term" value="F:DNA binding"/>
    <property type="evidence" value="ECO:0007669"/>
    <property type="project" value="InterPro"/>
</dbReference>
<proteinExistence type="predicted"/>
<keyword evidence="4" id="KW-1185">Reference proteome</keyword>